<dbReference type="Pfam" id="PF05193">
    <property type="entry name" value="Peptidase_M16_C"/>
    <property type="match status" value="1"/>
</dbReference>
<dbReference type="PANTHER" id="PTHR11851:SF186">
    <property type="entry name" value="INACTIVE METALLOPROTEASE YMFF-RELATED"/>
    <property type="match status" value="1"/>
</dbReference>
<evidence type="ECO:0000313" key="3">
    <source>
        <dbReference type="EMBL" id="GAA0461715.1"/>
    </source>
</evidence>
<dbReference type="RefSeq" id="WP_343783037.1">
    <property type="nucleotide sequence ID" value="NZ_BAAACZ010000011.1"/>
</dbReference>
<name>A0ABN0ZWX6_9BACI</name>
<proteinExistence type="predicted"/>
<keyword evidence="4" id="KW-1185">Reference proteome</keyword>
<evidence type="ECO:0000313" key="4">
    <source>
        <dbReference type="Proteomes" id="UP001500740"/>
    </source>
</evidence>
<dbReference type="NCBIfam" id="NF047422">
    <property type="entry name" value="YfmF_fam"/>
    <property type="match status" value="1"/>
</dbReference>
<accession>A0ABN0ZWX6</accession>
<dbReference type="SUPFAM" id="SSF63411">
    <property type="entry name" value="LuxS/MPP-like metallohydrolase"/>
    <property type="match status" value="2"/>
</dbReference>
<evidence type="ECO:0000259" key="2">
    <source>
        <dbReference type="Pfam" id="PF05193"/>
    </source>
</evidence>
<feature type="domain" description="Peptidase M16 C-terminal" evidence="2">
    <location>
        <begin position="184"/>
        <end position="358"/>
    </location>
</feature>
<protein>
    <submittedName>
        <fullName evidence="3">Pitrilysin family protein</fullName>
    </submittedName>
</protein>
<comment type="caution">
    <text evidence="3">The sequence shown here is derived from an EMBL/GenBank/DDBJ whole genome shotgun (WGS) entry which is preliminary data.</text>
</comment>
<dbReference type="InterPro" id="IPR050361">
    <property type="entry name" value="MPP/UQCRC_Complex"/>
</dbReference>
<evidence type="ECO:0000256" key="1">
    <source>
        <dbReference type="SAM" id="Coils"/>
    </source>
</evidence>
<dbReference type="Gene3D" id="3.30.830.10">
    <property type="entry name" value="Metalloenzyme, LuxS/M16 peptidase-like"/>
    <property type="match status" value="2"/>
</dbReference>
<sequence>MQTLIDHKVDYDDYQLHVIQSKKFKTNTISLKFARPINREEVTGRALIPFILQKGSAKYPKERDLRLELDELYGAKFSINSAKKGENHIISFTLDLPNEKFIEGESDLFRKGLSFLYEIANNPKLDGNGFDSDIVTKEKETLENKIKSIIDEKMQYANMRLIDEMCADELFGIRSHGYLEDLEKIDAQGLYHTYKKMINEDRLDIYIVGDVDEEKVKSELESTFQINRQPNVTINRPEVIKPSEIKDLTEAQKIQQGKLHLGYRTGITYRDEQYPALQVFNGIFGGFPHSKLFLNVREKHSLAYYAASRFESHKGLLFVFSGIAPEKYEQAKEIIIEQHETIQNGEVSDEELEQTKRTVIHSLKETVDRSRGIIDWYYQQVIGDRELTNQEMVDEIQAVTKEQVIAVSKQVQLDTVYFLTAEDGGANHE</sequence>
<dbReference type="InterPro" id="IPR011249">
    <property type="entry name" value="Metalloenz_LuxS/M16"/>
</dbReference>
<reference evidence="3 4" key="1">
    <citation type="journal article" date="2019" name="Int. J. Syst. Evol. Microbiol.">
        <title>The Global Catalogue of Microorganisms (GCM) 10K type strain sequencing project: providing services to taxonomists for standard genome sequencing and annotation.</title>
        <authorList>
            <consortium name="The Broad Institute Genomics Platform"/>
            <consortium name="The Broad Institute Genome Sequencing Center for Infectious Disease"/>
            <person name="Wu L."/>
            <person name="Ma J."/>
        </authorList>
    </citation>
    <scope>NUCLEOTIDE SEQUENCE [LARGE SCALE GENOMIC DNA]</scope>
    <source>
        <strain evidence="3 4">JCM 14193</strain>
    </source>
</reference>
<feature type="coiled-coil region" evidence="1">
    <location>
        <begin position="132"/>
        <end position="159"/>
    </location>
</feature>
<dbReference type="EMBL" id="BAAACZ010000011">
    <property type="protein sequence ID" value="GAA0461715.1"/>
    <property type="molecule type" value="Genomic_DNA"/>
</dbReference>
<dbReference type="Proteomes" id="UP001500740">
    <property type="component" value="Unassembled WGS sequence"/>
</dbReference>
<organism evidence="3 4">
    <name type="scientific">Alkalibacillus silvisoli</name>
    <dbReference type="NCBI Taxonomy" id="392823"/>
    <lineage>
        <taxon>Bacteria</taxon>
        <taxon>Bacillati</taxon>
        <taxon>Bacillota</taxon>
        <taxon>Bacilli</taxon>
        <taxon>Bacillales</taxon>
        <taxon>Bacillaceae</taxon>
        <taxon>Alkalibacillus</taxon>
    </lineage>
</organism>
<keyword evidence="1" id="KW-0175">Coiled coil</keyword>
<dbReference type="PANTHER" id="PTHR11851">
    <property type="entry name" value="METALLOPROTEASE"/>
    <property type="match status" value="1"/>
</dbReference>
<gene>
    <name evidence="3" type="ORF">GCM10008935_16470</name>
</gene>
<dbReference type="InterPro" id="IPR007863">
    <property type="entry name" value="Peptidase_M16_C"/>
</dbReference>